<keyword evidence="1" id="KW-0472">Membrane</keyword>
<feature type="transmembrane region" description="Helical" evidence="1">
    <location>
        <begin position="17"/>
        <end position="36"/>
    </location>
</feature>
<dbReference type="AlphaFoldDB" id="A0A1G2T3B9"/>
<comment type="caution">
    <text evidence="2">The sequence shown here is derived from an EMBL/GenBank/DDBJ whole genome shotgun (WGS) entry which is preliminary data.</text>
</comment>
<protein>
    <submittedName>
        <fullName evidence="2">Uncharacterized protein</fullName>
    </submittedName>
</protein>
<sequence>MRWNWFSNNENNRVLDSISSIATIMAVVAAIFIGTWQNQINNELKNIASKELNSSKTPLLSVDFISLKYDETSTFFIKEVEFSNKGAVPINNIRYQISFPENPKKWEPFNQVLHGVLYQEDSTMRKTVMNKVALNDVQLVVIKVSFVSLFDPESKYCVTRTYTFHTKNELLEPLNLSEPYECN</sequence>
<organism evidence="2 3">
    <name type="scientific">Candidatus Zambryskibacteria bacterium RIFCSPHIGHO2_01_FULL_46_30</name>
    <dbReference type="NCBI Taxonomy" id="1802739"/>
    <lineage>
        <taxon>Bacteria</taxon>
        <taxon>Candidatus Zambryskiibacteriota</taxon>
    </lineage>
</organism>
<accession>A0A1G2T3B9</accession>
<name>A0A1G2T3B9_9BACT</name>
<dbReference type="EMBL" id="MHVI01000011">
    <property type="protein sequence ID" value="OHA91785.1"/>
    <property type="molecule type" value="Genomic_DNA"/>
</dbReference>
<keyword evidence="1" id="KW-0812">Transmembrane</keyword>
<gene>
    <name evidence="2" type="ORF">A2665_00955</name>
</gene>
<dbReference type="Proteomes" id="UP000177746">
    <property type="component" value="Unassembled WGS sequence"/>
</dbReference>
<evidence type="ECO:0000313" key="2">
    <source>
        <dbReference type="EMBL" id="OHA91785.1"/>
    </source>
</evidence>
<evidence type="ECO:0000313" key="3">
    <source>
        <dbReference type="Proteomes" id="UP000177746"/>
    </source>
</evidence>
<reference evidence="2 3" key="1">
    <citation type="journal article" date="2016" name="Nat. Commun.">
        <title>Thousands of microbial genomes shed light on interconnected biogeochemical processes in an aquifer system.</title>
        <authorList>
            <person name="Anantharaman K."/>
            <person name="Brown C.T."/>
            <person name="Hug L.A."/>
            <person name="Sharon I."/>
            <person name="Castelle C.J."/>
            <person name="Probst A.J."/>
            <person name="Thomas B.C."/>
            <person name="Singh A."/>
            <person name="Wilkins M.J."/>
            <person name="Karaoz U."/>
            <person name="Brodie E.L."/>
            <person name="Williams K.H."/>
            <person name="Hubbard S.S."/>
            <person name="Banfield J.F."/>
        </authorList>
    </citation>
    <scope>NUCLEOTIDE SEQUENCE [LARGE SCALE GENOMIC DNA]</scope>
</reference>
<proteinExistence type="predicted"/>
<evidence type="ECO:0000256" key="1">
    <source>
        <dbReference type="SAM" id="Phobius"/>
    </source>
</evidence>
<keyword evidence="1" id="KW-1133">Transmembrane helix</keyword>